<dbReference type="EMBL" id="JABSTV010001245">
    <property type="protein sequence ID" value="KAH7983058.1"/>
    <property type="molecule type" value="Genomic_DNA"/>
</dbReference>
<reference evidence="1" key="1">
    <citation type="journal article" date="2020" name="Cell">
        <title>Large-Scale Comparative Analyses of Tick Genomes Elucidate Their Genetic Diversity and Vector Capacities.</title>
        <authorList>
            <consortium name="Tick Genome and Microbiome Consortium (TIGMIC)"/>
            <person name="Jia N."/>
            <person name="Wang J."/>
            <person name="Shi W."/>
            <person name="Du L."/>
            <person name="Sun Y."/>
            <person name="Zhan W."/>
            <person name="Jiang J.F."/>
            <person name="Wang Q."/>
            <person name="Zhang B."/>
            <person name="Ji P."/>
            <person name="Bell-Sakyi L."/>
            <person name="Cui X.M."/>
            <person name="Yuan T.T."/>
            <person name="Jiang B.G."/>
            <person name="Yang W.F."/>
            <person name="Lam T.T."/>
            <person name="Chang Q.C."/>
            <person name="Ding S.J."/>
            <person name="Wang X.J."/>
            <person name="Zhu J.G."/>
            <person name="Ruan X.D."/>
            <person name="Zhao L."/>
            <person name="Wei J.T."/>
            <person name="Ye R.Z."/>
            <person name="Que T.C."/>
            <person name="Du C.H."/>
            <person name="Zhou Y.H."/>
            <person name="Cheng J.X."/>
            <person name="Dai P.F."/>
            <person name="Guo W.B."/>
            <person name="Han X.H."/>
            <person name="Huang E.J."/>
            <person name="Li L.F."/>
            <person name="Wei W."/>
            <person name="Gao Y.C."/>
            <person name="Liu J.Z."/>
            <person name="Shao H.Z."/>
            <person name="Wang X."/>
            <person name="Wang C.C."/>
            <person name="Yang T.C."/>
            <person name="Huo Q.B."/>
            <person name="Li W."/>
            <person name="Chen H.Y."/>
            <person name="Chen S.E."/>
            <person name="Zhou L.G."/>
            <person name="Ni X.B."/>
            <person name="Tian J.H."/>
            <person name="Sheng Y."/>
            <person name="Liu T."/>
            <person name="Pan Y.S."/>
            <person name="Xia L.Y."/>
            <person name="Li J."/>
            <person name="Zhao F."/>
            <person name="Cao W.C."/>
        </authorList>
    </citation>
    <scope>NUCLEOTIDE SEQUENCE</scope>
    <source>
        <strain evidence="1">Rsan-2018</strain>
    </source>
</reference>
<keyword evidence="2" id="KW-1185">Reference proteome</keyword>
<evidence type="ECO:0000313" key="1">
    <source>
        <dbReference type="EMBL" id="KAH7983058.1"/>
    </source>
</evidence>
<reference evidence="1" key="2">
    <citation type="submission" date="2021-09" db="EMBL/GenBank/DDBJ databases">
        <authorList>
            <person name="Jia N."/>
            <person name="Wang J."/>
            <person name="Shi W."/>
            <person name="Du L."/>
            <person name="Sun Y."/>
            <person name="Zhan W."/>
            <person name="Jiang J."/>
            <person name="Wang Q."/>
            <person name="Zhang B."/>
            <person name="Ji P."/>
            <person name="Sakyi L.B."/>
            <person name="Cui X."/>
            <person name="Yuan T."/>
            <person name="Jiang B."/>
            <person name="Yang W."/>
            <person name="Lam T.T.-Y."/>
            <person name="Chang Q."/>
            <person name="Ding S."/>
            <person name="Wang X."/>
            <person name="Zhu J."/>
            <person name="Ruan X."/>
            <person name="Zhao L."/>
            <person name="Wei J."/>
            <person name="Que T."/>
            <person name="Du C."/>
            <person name="Cheng J."/>
            <person name="Dai P."/>
            <person name="Han X."/>
            <person name="Huang E."/>
            <person name="Gao Y."/>
            <person name="Liu J."/>
            <person name="Shao H."/>
            <person name="Ye R."/>
            <person name="Li L."/>
            <person name="Wei W."/>
            <person name="Wang X."/>
            <person name="Wang C."/>
            <person name="Huo Q."/>
            <person name="Li W."/>
            <person name="Guo W."/>
            <person name="Chen H."/>
            <person name="Chen S."/>
            <person name="Zhou L."/>
            <person name="Zhou L."/>
            <person name="Ni X."/>
            <person name="Tian J."/>
            <person name="Zhou Y."/>
            <person name="Sheng Y."/>
            <person name="Liu T."/>
            <person name="Pan Y."/>
            <person name="Xia L."/>
            <person name="Li J."/>
            <person name="Zhao F."/>
            <person name="Cao W."/>
        </authorList>
    </citation>
    <scope>NUCLEOTIDE SEQUENCE</scope>
    <source>
        <strain evidence="1">Rsan-2018</strain>
        <tissue evidence="1">Larvae</tissue>
    </source>
</reference>
<comment type="caution">
    <text evidence="1">The sequence shown here is derived from an EMBL/GenBank/DDBJ whole genome shotgun (WGS) entry which is preliminary data.</text>
</comment>
<name>A0A9D4T907_RHISA</name>
<evidence type="ECO:0000313" key="2">
    <source>
        <dbReference type="Proteomes" id="UP000821837"/>
    </source>
</evidence>
<dbReference type="Proteomes" id="UP000821837">
    <property type="component" value="Chromosome 1"/>
</dbReference>
<sequence length="191" mass="21116">MPKDEICSLLLPTRASGLPRCCRGPWYPCCGPLCGFNPCALQSSSSRFMKVSLDASGPTLAHVPGKYPYLKMPPVTSTNLTFNMPVFRKGLKDSSVYRLKQYELLDHESKAVQPPAVRTIQNNYPRCAQAVASHRWSDSVAQTHGEVSQPDGTRIQIWPCRTAETDPSKPRLAVYHPGSPCPFHPVPCAYT</sequence>
<gene>
    <name evidence="1" type="ORF">HPB52_008898</name>
</gene>
<accession>A0A9D4T907</accession>
<dbReference type="AlphaFoldDB" id="A0A9D4T907"/>
<protein>
    <submittedName>
        <fullName evidence="1">Uncharacterized protein</fullName>
    </submittedName>
</protein>
<organism evidence="1 2">
    <name type="scientific">Rhipicephalus sanguineus</name>
    <name type="common">Brown dog tick</name>
    <name type="synonym">Ixodes sanguineus</name>
    <dbReference type="NCBI Taxonomy" id="34632"/>
    <lineage>
        <taxon>Eukaryota</taxon>
        <taxon>Metazoa</taxon>
        <taxon>Ecdysozoa</taxon>
        <taxon>Arthropoda</taxon>
        <taxon>Chelicerata</taxon>
        <taxon>Arachnida</taxon>
        <taxon>Acari</taxon>
        <taxon>Parasitiformes</taxon>
        <taxon>Ixodida</taxon>
        <taxon>Ixodoidea</taxon>
        <taxon>Ixodidae</taxon>
        <taxon>Rhipicephalinae</taxon>
        <taxon>Rhipicephalus</taxon>
        <taxon>Rhipicephalus</taxon>
    </lineage>
</organism>
<proteinExistence type="predicted"/>